<gene>
    <name evidence="10" type="ORF">MAA8898_04995</name>
</gene>
<dbReference type="Pfam" id="PF00639">
    <property type="entry name" value="Rotamase"/>
    <property type="match status" value="1"/>
</dbReference>
<comment type="similarity">
    <text evidence="2">Belongs to the PpiC/parvulin rotamase family.</text>
</comment>
<keyword evidence="8 10" id="KW-0413">Isomerase</keyword>
<dbReference type="InterPro" id="IPR027304">
    <property type="entry name" value="Trigger_fact/SurA_dom_sf"/>
</dbReference>
<dbReference type="InterPro" id="IPR000297">
    <property type="entry name" value="PPIase_PpiC"/>
</dbReference>
<dbReference type="SUPFAM" id="SSF109998">
    <property type="entry name" value="Triger factor/SurA peptide-binding domain-like"/>
    <property type="match status" value="1"/>
</dbReference>
<dbReference type="Gene3D" id="3.10.50.40">
    <property type="match status" value="1"/>
</dbReference>
<dbReference type="PROSITE" id="PS01096">
    <property type="entry name" value="PPIC_PPIASE_1"/>
    <property type="match status" value="1"/>
</dbReference>
<evidence type="ECO:0000256" key="1">
    <source>
        <dbReference type="ARBA" id="ARBA00000971"/>
    </source>
</evidence>
<dbReference type="OrthoDB" id="196786at2"/>
<evidence type="ECO:0000256" key="2">
    <source>
        <dbReference type="ARBA" id="ARBA00007656"/>
    </source>
</evidence>
<dbReference type="InterPro" id="IPR050245">
    <property type="entry name" value="PrsA_foldase"/>
</dbReference>
<dbReference type="SUPFAM" id="SSF54534">
    <property type="entry name" value="FKBP-like"/>
    <property type="match status" value="1"/>
</dbReference>
<evidence type="ECO:0000313" key="11">
    <source>
        <dbReference type="Proteomes" id="UP000207598"/>
    </source>
</evidence>
<evidence type="ECO:0000256" key="5">
    <source>
        <dbReference type="ARBA" id="ARBA00023110"/>
    </source>
</evidence>
<accession>A0A238L8U1</accession>
<proteinExistence type="inferred from homology"/>
<dbReference type="PANTHER" id="PTHR47245">
    <property type="entry name" value="PEPTIDYLPROLYL ISOMERASE"/>
    <property type="match status" value="1"/>
</dbReference>
<comment type="catalytic activity">
    <reaction evidence="1">
        <text>[protein]-peptidylproline (omega=180) = [protein]-peptidylproline (omega=0)</text>
        <dbReference type="Rhea" id="RHEA:16237"/>
        <dbReference type="Rhea" id="RHEA-COMP:10747"/>
        <dbReference type="Rhea" id="RHEA-COMP:10748"/>
        <dbReference type="ChEBI" id="CHEBI:83833"/>
        <dbReference type="ChEBI" id="CHEBI:83834"/>
        <dbReference type="EC" id="5.2.1.8"/>
    </reaction>
</comment>
<dbReference type="GO" id="GO:0003755">
    <property type="term" value="F:peptidyl-prolyl cis-trans isomerase activity"/>
    <property type="evidence" value="ECO:0007669"/>
    <property type="project" value="UniProtKB-KW"/>
</dbReference>
<dbReference type="EC" id="5.2.1.8" evidence="3"/>
<evidence type="ECO:0000256" key="3">
    <source>
        <dbReference type="ARBA" id="ARBA00013194"/>
    </source>
</evidence>
<evidence type="ECO:0000256" key="6">
    <source>
        <dbReference type="ARBA" id="ARBA00030642"/>
    </source>
</evidence>
<dbReference type="RefSeq" id="WP_094023705.1">
    <property type="nucleotide sequence ID" value="NZ_FXYF01000028.1"/>
</dbReference>
<dbReference type="InterPro" id="IPR023058">
    <property type="entry name" value="PPIase_PpiC_CS"/>
</dbReference>
<dbReference type="InterPro" id="IPR046357">
    <property type="entry name" value="PPIase_dom_sf"/>
</dbReference>
<keyword evidence="5 8" id="KW-0697">Rotamase</keyword>
<reference evidence="10 11" key="1">
    <citation type="submission" date="2017-05" db="EMBL/GenBank/DDBJ databases">
        <authorList>
            <person name="Song R."/>
            <person name="Chenine A.L."/>
            <person name="Ruprecht R.M."/>
        </authorList>
    </citation>
    <scope>NUCLEOTIDE SEQUENCE [LARGE SCALE GENOMIC DNA]</scope>
    <source>
        <strain evidence="10 11">CECT 8898</strain>
    </source>
</reference>
<evidence type="ECO:0000256" key="7">
    <source>
        <dbReference type="ARBA" id="ARBA00031484"/>
    </source>
</evidence>
<evidence type="ECO:0000256" key="8">
    <source>
        <dbReference type="PROSITE-ProRule" id="PRU00278"/>
    </source>
</evidence>
<evidence type="ECO:0000256" key="4">
    <source>
        <dbReference type="ARBA" id="ARBA00018370"/>
    </source>
</evidence>
<dbReference type="EMBL" id="FXYF01000028">
    <property type="protein sequence ID" value="SMX50792.1"/>
    <property type="molecule type" value="Genomic_DNA"/>
</dbReference>
<protein>
    <recommendedName>
        <fullName evidence="4">Parvulin-like PPIase</fullName>
        <ecNumber evidence="3">5.2.1.8</ecNumber>
    </recommendedName>
    <alternativeName>
        <fullName evidence="6">Peptidyl-prolyl cis-trans isomerase plp</fullName>
    </alternativeName>
    <alternativeName>
        <fullName evidence="7">Rotamase plp</fullName>
    </alternativeName>
</protein>
<feature type="domain" description="PpiC" evidence="9">
    <location>
        <begin position="112"/>
        <end position="214"/>
    </location>
</feature>
<keyword evidence="11" id="KW-1185">Reference proteome</keyword>
<name>A0A238L8U1_9RHOB</name>
<dbReference type="Proteomes" id="UP000207598">
    <property type="component" value="Unassembled WGS sequence"/>
</dbReference>
<evidence type="ECO:0000313" key="10">
    <source>
        <dbReference type="EMBL" id="SMX50792.1"/>
    </source>
</evidence>
<organism evidence="10 11">
    <name type="scientific">Maliponia aquimaris</name>
    <dbReference type="NCBI Taxonomy" id="1673631"/>
    <lineage>
        <taxon>Bacteria</taxon>
        <taxon>Pseudomonadati</taxon>
        <taxon>Pseudomonadota</taxon>
        <taxon>Alphaproteobacteria</taxon>
        <taxon>Rhodobacterales</taxon>
        <taxon>Paracoccaceae</taxon>
        <taxon>Maliponia</taxon>
    </lineage>
</organism>
<sequence>MSALFPTLVVNGETVPAALVAAEAQNHSGPKGKPGIAWRKAANAVAIRTLLLQEARARGIEARPEEVGPGRWETEEEALVRGLLAEAVAVAPPGDAEVRAEWERDPQRFRAPPLWEVSHILVACDPRDPDARQATHARAVDLARRAHSDPGAFARLARETSECGSGAGGGALGQLSPGDTVPEFEAVLRSLSEGEITADPVLTRHGWHIIRMDAVAPGAVLPYDAVRPKIREAMEKAAWDRMARDFVQTLVASAEISGADLRPAPPGSAAHEDRPC</sequence>
<dbReference type="PROSITE" id="PS50198">
    <property type="entry name" value="PPIC_PPIASE_2"/>
    <property type="match status" value="1"/>
</dbReference>
<dbReference type="AlphaFoldDB" id="A0A238L8U1"/>
<evidence type="ECO:0000259" key="9">
    <source>
        <dbReference type="PROSITE" id="PS50198"/>
    </source>
</evidence>
<dbReference type="PANTHER" id="PTHR47245:SF2">
    <property type="entry name" value="PEPTIDYL-PROLYL CIS-TRANS ISOMERASE HP_0175-RELATED"/>
    <property type="match status" value="1"/>
</dbReference>